<dbReference type="EMBL" id="JAUIZM010000002">
    <property type="protein sequence ID" value="KAK1396841.1"/>
    <property type="molecule type" value="Genomic_DNA"/>
</dbReference>
<name>A0AAD8N5S9_9APIA</name>
<keyword evidence="1" id="KW-0812">Transmembrane</keyword>
<keyword evidence="2" id="KW-0675">Receptor</keyword>
<keyword evidence="1" id="KW-1133">Transmembrane helix</keyword>
<evidence type="ECO:0000313" key="3">
    <source>
        <dbReference type="Proteomes" id="UP001237642"/>
    </source>
</evidence>
<reference evidence="2" key="2">
    <citation type="submission" date="2023-05" db="EMBL/GenBank/DDBJ databases">
        <authorList>
            <person name="Schelkunov M.I."/>
        </authorList>
    </citation>
    <scope>NUCLEOTIDE SEQUENCE</scope>
    <source>
        <strain evidence="2">Hsosn_3</strain>
        <tissue evidence="2">Leaf</tissue>
    </source>
</reference>
<comment type="caution">
    <text evidence="2">The sequence shown here is derived from an EMBL/GenBank/DDBJ whole genome shotgun (WGS) entry which is preliminary data.</text>
</comment>
<dbReference type="Proteomes" id="UP001237642">
    <property type="component" value="Unassembled WGS sequence"/>
</dbReference>
<protein>
    <submittedName>
        <fullName evidence="2">Insulin-like receptor subunit beta</fullName>
    </submittedName>
</protein>
<dbReference type="PANTHER" id="PTHR33237">
    <property type="entry name" value="F2P16.13 PROTEIN-RELATED"/>
    <property type="match status" value="1"/>
</dbReference>
<reference evidence="2" key="1">
    <citation type="submission" date="2023-02" db="EMBL/GenBank/DDBJ databases">
        <title>Genome of toxic invasive species Heracleum sosnowskyi carries increased number of genes despite the absence of recent whole-genome duplications.</title>
        <authorList>
            <person name="Schelkunov M."/>
            <person name="Shtratnikova V."/>
            <person name="Makarenko M."/>
            <person name="Klepikova A."/>
            <person name="Omelchenko D."/>
            <person name="Novikova G."/>
            <person name="Obukhova E."/>
            <person name="Bogdanov V."/>
            <person name="Penin A."/>
            <person name="Logacheva M."/>
        </authorList>
    </citation>
    <scope>NUCLEOTIDE SEQUENCE</scope>
    <source>
        <strain evidence="2">Hsosn_3</strain>
        <tissue evidence="2">Leaf</tissue>
    </source>
</reference>
<proteinExistence type="predicted"/>
<feature type="transmembrane region" description="Helical" evidence="1">
    <location>
        <begin position="56"/>
        <end position="86"/>
    </location>
</feature>
<accession>A0AAD8N5S9</accession>
<dbReference type="AlphaFoldDB" id="A0AAD8N5S9"/>
<keyword evidence="1" id="KW-0472">Membrane</keyword>
<dbReference type="PANTHER" id="PTHR33237:SF21">
    <property type="entry name" value="TRANSMEMBRANE PROTEIN"/>
    <property type="match status" value="1"/>
</dbReference>
<organism evidence="2 3">
    <name type="scientific">Heracleum sosnowskyi</name>
    <dbReference type="NCBI Taxonomy" id="360622"/>
    <lineage>
        <taxon>Eukaryota</taxon>
        <taxon>Viridiplantae</taxon>
        <taxon>Streptophyta</taxon>
        <taxon>Embryophyta</taxon>
        <taxon>Tracheophyta</taxon>
        <taxon>Spermatophyta</taxon>
        <taxon>Magnoliopsida</taxon>
        <taxon>eudicotyledons</taxon>
        <taxon>Gunneridae</taxon>
        <taxon>Pentapetalae</taxon>
        <taxon>asterids</taxon>
        <taxon>campanulids</taxon>
        <taxon>Apiales</taxon>
        <taxon>Apiaceae</taxon>
        <taxon>Apioideae</taxon>
        <taxon>apioid superclade</taxon>
        <taxon>Tordylieae</taxon>
        <taxon>Tordyliinae</taxon>
        <taxon>Heracleum</taxon>
    </lineage>
</organism>
<sequence>MLDSFSNNVKLWMPEIPDNSLKSYRGQHFSNLEAACFYFEYPMIIGFDVHREIQRVIALLCTIQGAALLFILTAALVIGLCIVIVVKVKRARKNRLVNADVELAGDIWPEPRTARWGSVKRVLMKSVRWSNASKWEESRSSASRREKVRPLLVSTGLAERGIGWQRRCDLVSPVWQRPILMGEKCELPRFSGLILYDERPYSGDKDSEGFTVDSKLISAMDKFLVVVASREDKGGLL</sequence>
<keyword evidence="3" id="KW-1185">Reference proteome</keyword>
<evidence type="ECO:0000313" key="2">
    <source>
        <dbReference type="EMBL" id="KAK1396841.1"/>
    </source>
</evidence>
<evidence type="ECO:0000256" key="1">
    <source>
        <dbReference type="SAM" id="Phobius"/>
    </source>
</evidence>
<gene>
    <name evidence="2" type="ORF">POM88_006704</name>
</gene>